<reference evidence="2" key="1">
    <citation type="submission" date="2016-06" db="EMBL/GenBank/DDBJ databases">
        <title>Parallel loss of symbiosis genes in relatives of nitrogen-fixing non-legume Parasponia.</title>
        <authorList>
            <person name="Van Velzen R."/>
            <person name="Holmer R."/>
            <person name="Bu F."/>
            <person name="Rutten L."/>
            <person name="Van Zeijl A."/>
            <person name="Liu W."/>
            <person name="Santuari L."/>
            <person name="Cao Q."/>
            <person name="Sharma T."/>
            <person name="Shen D."/>
            <person name="Roswanjaya Y."/>
            <person name="Wardhani T."/>
            <person name="Kalhor M.S."/>
            <person name="Jansen J."/>
            <person name="Van den Hoogen J."/>
            <person name="Gungor B."/>
            <person name="Hartog M."/>
            <person name="Hontelez J."/>
            <person name="Verver J."/>
            <person name="Yang W.-C."/>
            <person name="Schijlen E."/>
            <person name="Repin R."/>
            <person name="Schilthuizen M."/>
            <person name="Schranz E."/>
            <person name="Heidstra R."/>
            <person name="Miyata K."/>
            <person name="Fedorova E."/>
            <person name="Kohlen W."/>
            <person name="Bisseling T."/>
            <person name="Smit S."/>
            <person name="Geurts R."/>
        </authorList>
    </citation>
    <scope>NUCLEOTIDE SEQUENCE [LARGE SCALE GENOMIC DNA]</scope>
    <source>
        <strain evidence="2">cv. WU1-14</strain>
    </source>
</reference>
<keyword evidence="2" id="KW-1185">Reference proteome</keyword>
<organism evidence="1 2">
    <name type="scientific">Parasponia andersonii</name>
    <name type="common">Sponia andersonii</name>
    <dbReference type="NCBI Taxonomy" id="3476"/>
    <lineage>
        <taxon>Eukaryota</taxon>
        <taxon>Viridiplantae</taxon>
        <taxon>Streptophyta</taxon>
        <taxon>Embryophyta</taxon>
        <taxon>Tracheophyta</taxon>
        <taxon>Spermatophyta</taxon>
        <taxon>Magnoliopsida</taxon>
        <taxon>eudicotyledons</taxon>
        <taxon>Gunneridae</taxon>
        <taxon>Pentapetalae</taxon>
        <taxon>rosids</taxon>
        <taxon>fabids</taxon>
        <taxon>Rosales</taxon>
        <taxon>Cannabaceae</taxon>
        <taxon>Parasponia</taxon>
    </lineage>
</organism>
<evidence type="ECO:0000313" key="2">
    <source>
        <dbReference type="Proteomes" id="UP000237105"/>
    </source>
</evidence>
<dbReference type="AlphaFoldDB" id="A0A2P5AYY6"/>
<comment type="caution">
    <text evidence="1">The sequence shown here is derived from an EMBL/GenBank/DDBJ whole genome shotgun (WGS) entry which is preliminary data.</text>
</comment>
<protein>
    <submittedName>
        <fullName evidence="1">Uncharacterized protein</fullName>
    </submittedName>
</protein>
<dbReference type="EMBL" id="JXTB01000409">
    <property type="protein sequence ID" value="PON41701.1"/>
    <property type="molecule type" value="Genomic_DNA"/>
</dbReference>
<gene>
    <name evidence="1" type="ORF">PanWU01x14_287640</name>
</gene>
<dbReference type="Proteomes" id="UP000237105">
    <property type="component" value="Unassembled WGS sequence"/>
</dbReference>
<evidence type="ECO:0000313" key="1">
    <source>
        <dbReference type="EMBL" id="PON41701.1"/>
    </source>
</evidence>
<sequence length="138" mass="15524">MKNRKNVCGKPEEMVKPINVIFPNGSVCLHLPFPGSHDLLNVNRFTLLRDVEEESNIGPSVNWAKNYTLDVGHNISAWGTISKAHKPKLFNARAQKGLNPQAFLTRVNLKSFLFLVKLLRGRSSQAQSGLRQIMGRFL</sequence>
<name>A0A2P5AYY6_PARAD</name>
<proteinExistence type="predicted"/>
<accession>A0A2P5AYY6</accession>